<evidence type="ECO:0000313" key="3">
    <source>
        <dbReference type="Proteomes" id="UP000032141"/>
    </source>
</evidence>
<sequence length="192" mass="21941">MENDTRKRGSSSISRNLSIGYYYQRRSSEGVPFKWEMQPGTPINTQPGRSFLRSVLLLRCSASASPSHPSPSKSQKHSVFPAKCWGKRTRGAAECSNRVSPDLNRDSSYKELSPTQEQQQQESNTKLQNQQKPNDLSSQGFRQPETNPTVQIQYKPVNNTSAKFQLNQRRSHRRIYQTLKTALLKNCDDQLH</sequence>
<dbReference type="Gramene" id="Bo8g051020.1">
    <property type="protein sequence ID" value="Bo8g051020.1"/>
    <property type="gene ID" value="Bo8g051020"/>
</dbReference>
<evidence type="ECO:0000313" key="2">
    <source>
        <dbReference type="EnsemblPlants" id="Bo8g051020.1"/>
    </source>
</evidence>
<dbReference type="EnsemblPlants" id="Bo8g051020.1">
    <property type="protein sequence ID" value="Bo8g051020.1"/>
    <property type="gene ID" value="Bo8g051020"/>
</dbReference>
<evidence type="ECO:0000256" key="1">
    <source>
        <dbReference type="SAM" id="MobiDB-lite"/>
    </source>
</evidence>
<proteinExistence type="predicted"/>
<feature type="compositionally biased region" description="Polar residues" evidence="1">
    <location>
        <begin position="113"/>
        <end position="149"/>
    </location>
</feature>
<accession>A0A0D3DMX9</accession>
<feature type="region of interest" description="Disordered" evidence="1">
    <location>
        <begin position="94"/>
        <end position="149"/>
    </location>
</feature>
<reference evidence="2" key="2">
    <citation type="submission" date="2015-03" db="UniProtKB">
        <authorList>
            <consortium name="EnsemblPlants"/>
        </authorList>
    </citation>
    <scope>IDENTIFICATION</scope>
</reference>
<dbReference type="AlphaFoldDB" id="A0A0D3DMX9"/>
<keyword evidence="3" id="KW-1185">Reference proteome</keyword>
<reference evidence="2 3" key="1">
    <citation type="journal article" date="2014" name="Genome Biol.">
        <title>Transcriptome and methylome profiling reveals relics of genome dominance in the mesopolyploid Brassica oleracea.</title>
        <authorList>
            <person name="Parkin I.A."/>
            <person name="Koh C."/>
            <person name="Tang H."/>
            <person name="Robinson S.J."/>
            <person name="Kagale S."/>
            <person name="Clarke W.E."/>
            <person name="Town C.D."/>
            <person name="Nixon J."/>
            <person name="Krishnakumar V."/>
            <person name="Bidwell S.L."/>
            <person name="Denoeud F."/>
            <person name="Belcram H."/>
            <person name="Links M.G."/>
            <person name="Just J."/>
            <person name="Clarke C."/>
            <person name="Bender T."/>
            <person name="Huebert T."/>
            <person name="Mason A.S."/>
            <person name="Pires J.C."/>
            <person name="Barker G."/>
            <person name="Moore J."/>
            <person name="Walley P.G."/>
            <person name="Manoli S."/>
            <person name="Batley J."/>
            <person name="Edwards D."/>
            <person name="Nelson M.N."/>
            <person name="Wang X."/>
            <person name="Paterson A.H."/>
            <person name="King G."/>
            <person name="Bancroft I."/>
            <person name="Chalhoub B."/>
            <person name="Sharpe A.G."/>
        </authorList>
    </citation>
    <scope>NUCLEOTIDE SEQUENCE</scope>
    <source>
        <strain evidence="2 3">cv. TO1000</strain>
    </source>
</reference>
<dbReference type="Proteomes" id="UP000032141">
    <property type="component" value="Chromosome C8"/>
</dbReference>
<protein>
    <submittedName>
        <fullName evidence="2">Uncharacterized protein</fullName>
    </submittedName>
</protein>
<name>A0A0D3DMX9_BRAOL</name>
<dbReference type="HOGENOM" id="CLU_1416967_0_0_1"/>
<organism evidence="2 3">
    <name type="scientific">Brassica oleracea var. oleracea</name>
    <dbReference type="NCBI Taxonomy" id="109376"/>
    <lineage>
        <taxon>Eukaryota</taxon>
        <taxon>Viridiplantae</taxon>
        <taxon>Streptophyta</taxon>
        <taxon>Embryophyta</taxon>
        <taxon>Tracheophyta</taxon>
        <taxon>Spermatophyta</taxon>
        <taxon>Magnoliopsida</taxon>
        <taxon>eudicotyledons</taxon>
        <taxon>Gunneridae</taxon>
        <taxon>Pentapetalae</taxon>
        <taxon>rosids</taxon>
        <taxon>malvids</taxon>
        <taxon>Brassicales</taxon>
        <taxon>Brassicaceae</taxon>
        <taxon>Brassiceae</taxon>
        <taxon>Brassica</taxon>
    </lineage>
</organism>